<dbReference type="Proteomes" id="UP000765509">
    <property type="component" value="Unassembled WGS sequence"/>
</dbReference>
<keyword evidence="2" id="KW-1185">Reference proteome</keyword>
<protein>
    <submittedName>
        <fullName evidence="1">Uncharacterized protein</fullName>
    </submittedName>
</protein>
<evidence type="ECO:0000313" key="2">
    <source>
        <dbReference type="Proteomes" id="UP000765509"/>
    </source>
</evidence>
<dbReference type="AlphaFoldDB" id="A0A9Q3DKW6"/>
<proteinExistence type="predicted"/>
<accession>A0A9Q3DKW6</accession>
<organism evidence="1 2">
    <name type="scientific">Austropuccinia psidii MF-1</name>
    <dbReference type="NCBI Taxonomy" id="1389203"/>
    <lineage>
        <taxon>Eukaryota</taxon>
        <taxon>Fungi</taxon>
        <taxon>Dikarya</taxon>
        <taxon>Basidiomycota</taxon>
        <taxon>Pucciniomycotina</taxon>
        <taxon>Pucciniomycetes</taxon>
        <taxon>Pucciniales</taxon>
        <taxon>Sphaerophragmiaceae</taxon>
        <taxon>Austropuccinia</taxon>
    </lineage>
</organism>
<dbReference type="EMBL" id="AVOT02017433">
    <property type="protein sequence ID" value="MBW0503508.1"/>
    <property type="molecule type" value="Genomic_DNA"/>
</dbReference>
<comment type="caution">
    <text evidence="1">The sequence shown here is derived from an EMBL/GenBank/DDBJ whole genome shotgun (WGS) entry which is preliminary data.</text>
</comment>
<evidence type="ECO:0000313" key="1">
    <source>
        <dbReference type="EMBL" id="MBW0503508.1"/>
    </source>
</evidence>
<reference evidence="1" key="1">
    <citation type="submission" date="2021-03" db="EMBL/GenBank/DDBJ databases">
        <title>Draft genome sequence of rust myrtle Austropuccinia psidii MF-1, a brazilian biotype.</title>
        <authorList>
            <person name="Quecine M.C."/>
            <person name="Pachon D.M.R."/>
            <person name="Bonatelli M.L."/>
            <person name="Correr F.H."/>
            <person name="Franceschini L.M."/>
            <person name="Leite T.F."/>
            <person name="Margarido G.R.A."/>
            <person name="Almeida C.A."/>
            <person name="Ferrarezi J.A."/>
            <person name="Labate C.A."/>
        </authorList>
    </citation>
    <scope>NUCLEOTIDE SEQUENCE</scope>
    <source>
        <strain evidence="1">MF-1</strain>
    </source>
</reference>
<gene>
    <name evidence="1" type="ORF">O181_043223</name>
</gene>
<sequence length="164" mass="19107">MSQVSEKTQKKFAELQESHERMKTLKTSMDKIVRTLQEDHAQLSKVSEETNKILNQVFEEQHHCKRDKDGMDQDINKLFNVYQNMNPQPQVHIFGNPYHQEDIKPYSLLVNKECSSPPYQDGDNVSYFEEEALKQLPEASSWPKFPGMGNMITWKSPIILMDSS</sequence>
<name>A0A9Q3DKW6_9BASI</name>